<feature type="transmembrane region" description="Helical" evidence="1">
    <location>
        <begin position="80"/>
        <end position="100"/>
    </location>
</feature>
<dbReference type="KEGG" id="hsn:DV733_16535"/>
<evidence type="ECO:0000313" key="3">
    <source>
        <dbReference type="Proteomes" id="UP000296706"/>
    </source>
</evidence>
<protein>
    <submittedName>
        <fullName evidence="2">Uncharacterized protein</fullName>
    </submittedName>
</protein>
<name>A0A4D6HI99_9EURY</name>
<dbReference type="RefSeq" id="WP_049993061.1">
    <property type="nucleotide sequence ID" value="NZ_CP031310.1"/>
</dbReference>
<evidence type="ECO:0000256" key="1">
    <source>
        <dbReference type="SAM" id="Phobius"/>
    </source>
</evidence>
<dbReference type="Proteomes" id="UP000296706">
    <property type="component" value="Chromosome"/>
</dbReference>
<dbReference type="OrthoDB" id="351268at2157"/>
<sequence length="130" mass="13264">MADAQVDESLQRADKWSKIIALFFAMAVFGLATLLTDNVNFNAAIAAFSAIGVRIYIPYHASLASDAGVPSQAIEATGNYHHGAAGGALVVGSFAALAAMVIEPGFLLALGVGVGTGVLSFLVLRTALPS</sequence>
<feature type="transmembrane region" description="Helical" evidence="1">
    <location>
        <begin position="41"/>
        <end position="59"/>
    </location>
</feature>
<keyword evidence="1" id="KW-0812">Transmembrane</keyword>
<proteinExistence type="predicted"/>
<dbReference type="GeneID" id="39849500"/>
<dbReference type="EMBL" id="CP031310">
    <property type="protein sequence ID" value="QCC52742.1"/>
    <property type="molecule type" value="Genomic_DNA"/>
</dbReference>
<keyword evidence="3" id="KW-1185">Reference proteome</keyword>
<accession>A0A4D6HI99</accession>
<dbReference type="AlphaFoldDB" id="A0A4D6HI99"/>
<evidence type="ECO:0000313" key="2">
    <source>
        <dbReference type="EMBL" id="QCC52742.1"/>
    </source>
</evidence>
<gene>
    <name evidence="2" type="ORF">DV733_16535</name>
</gene>
<feature type="transmembrane region" description="Helical" evidence="1">
    <location>
        <begin position="106"/>
        <end position="124"/>
    </location>
</feature>
<keyword evidence="1" id="KW-1133">Transmembrane helix</keyword>
<feature type="transmembrane region" description="Helical" evidence="1">
    <location>
        <begin position="19"/>
        <end position="35"/>
    </location>
</feature>
<keyword evidence="1" id="KW-0472">Membrane</keyword>
<organism evidence="2 3">
    <name type="scientific">Halapricum salinum</name>
    <dbReference type="NCBI Taxonomy" id="1457250"/>
    <lineage>
        <taxon>Archaea</taxon>
        <taxon>Methanobacteriati</taxon>
        <taxon>Methanobacteriota</taxon>
        <taxon>Stenosarchaea group</taxon>
        <taxon>Halobacteria</taxon>
        <taxon>Halobacteriales</taxon>
        <taxon>Haloarculaceae</taxon>
        <taxon>Halapricum</taxon>
    </lineage>
</organism>
<reference evidence="2 3" key="1">
    <citation type="journal article" date="2019" name="Nat. Commun.">
        <title>A new type of DNA phosphorothioation-based antiviral system in archaea.</title>
        <authorList>
            <person name="Xiong L."/>
            <person name="Liu S."/>
            <person name="Chen S."/>
            <person name="Xiao Y."/>
            <person name="Zhu B."/>
            <person name="Gao Y."/>
            <person name="Zhang Y."/>
            <person name="Chen B."/>
            <person name="Luo J."/>
            <person name="Deng Z."/>
            <person name="Chen X."/>
            <person name="Wang L."/>
            <person name="Chen S."/>
        </authorList>
    </citation>
    <scope>NUCLEOTIDE SEQUENCE [LARGE SCALE GENOMIC DNA]</scope>
    <source>
        <strain evidence="2 3">CBA1105</strain>
    </source>
</reference>